<evidence type="ECO:0000256" key="1">
    <source>
        <dbReference type="SAM" id="Phobius"/>
    </source>
</evidence>
<protein>
    <recommendedName>
        <fullName evidence="3">DUF4760 domain-containing protein</fullName>
    </recommendedName>
</protein>
<name>A0AAU7BVE2_9FLAO</name>
<proteinExistence type="predicted"/>
<dbReference type="EMBL" id="CP157199">
    <property type="protein sequence ID" value="XBG61950.1"/>
    <property type="molecule type" value="Genomic_DNA"/>
</dbReference>
<organism evidence="2">
    <name type="scientific">Pontimicrobium sp. SW4</name>
    <dbReference type="NCBI Taxonomy" id="3153519"/>
    <lineage>
        <taxon>Bacteria</taxon>
        <taxon>Pseudomonadati</taxon>
        <taxon>Bacteroidota</taxon>
        <taxon>Flavobacteriia</taxon>
        <taxon>Flavobacteriales</taxon>
        <taxon>Flavobacteriaceae</taxon>
        <taxon>Pontimicrobium</taxon>
    </lineage>
</organism>
<keyword evidence="1" id="KW-1133">Transmembrane helix</keyword>
<sequence>MIKNNKITSYVLYAIGEIILVMIGILLALQVNNWNENRKQKDNLNNILRTISYDMETDTLVASQVGRLYDSLQKYSNLIINKELNRDNYQECIQCTSLTTFYSPFNIQTKGFELLKNVSNESTNQKDSLVINIVQLYALYKPIIEKNNERLENEVMKNLNQLKEYPWFVDLTLGQFNEEMVIYFTESEDYRKRVALHNMLASNNHLAMIKNYKVQATEILKRIKARLEEE</sequence>
<dbReference type="AlphaFoldDB" id="A0AAU7BVE2"/>
<accession>A0AAU7BVE2</accession>
<feature type="transmembrane region" description="Helical" evidence="1">
    <location>
        <begin position="7"/>
        <end position="29"/>
    </location>
</feature>
<evidence type="ECO:0000313" key="2">
    <source>
        <dbReference type="EMBL" id="XBG61950.1"/>
    </source>
</evidence>
<gene>
    <name evidence="2" type="ORF">ABGB03_03390</name>
</gene>
<keyword evidence="1" id="KW-0472">Membrane</keyword>
<keyword evidence="1" id="KW-0812">Transmembrane</keyword>
<dbReference type="RefSeq" id="WP_347924828.1">
    <property type="nucleotide sequence ID" value="NZ_CP157199.1"/>
</dbReference>
<reference evidence="2" key="1">
    <citation type="submission" date="2024-05" db="EMBL/GenBank/DDBJ databases">
        <title>Pontimicrobium maritimus sp. nov., isolated form sea water.</title>
        <authorList>
            <person name="Muhammad N."/>
            <person name="Vuong T.Q."/>
            <person name="Han H.L."/>
            <person name="Kim S.-G."/>
        </authorList>
    </citation>
    <scope>NUCLEOTIDE SEQUENCE</scope>
    <source>
        <strain evidence="2">SW4</strain>
    </source>
</reference>
<evidence type="ECO:0008006" key="3">
    <source>
        <dbReference type="Google" id="ProtNLM"/>
    </source>
</evidence>